<gene>
    <name evidence="1" type="ORF">BDN72DRAFT_920417</name>
</gene>
<dbReference type="EMBL" id="ML210020">
    <property type="protein sequence ID" value="TFK57817.1"/>
    <property type="molecule type" value="Genomic_DNA"/>
</dbReference>
<accession>A0ACD2ZYU3</accession>
<protein>
    <submittedName>
        <fullName evidence="1">Uncharacterized protein</fullName>
    </submittedName>
</protein>
<name>A0ACD2ZYU3_9AGAR</name>
<proteinExistence type="predicted"/>
<feature type="non-terminal residue" evidence="1">
    <location>
        <position position="274"/>
    </location>
</feature>
<evidence type="ECO:0000313" key="1">
    <source>
        <dbReference type="EMBL" id="TFK57817.1"/>
    </source>
</evidence>
<dbReference type="Proteomes" id="UP000308600">
    <property type="component" value="Unassembled WGS sequence"/>
</dbReference>
<reference evidence="1 2" key="1">
    <citation type="journal article" date="2019" name="Nat. Ecol. Evol.">
        <title>Megaphylogeny resolves global patterns of mushroom evolution.</title>
        <authorList>
            <person name="Varga T."/>
            <person name="Krizsan K."/>
            <person name="Foldi C."/>
            <person name="Dima B."/>
            <person name="Sanchez-Garcia M."/>
            <person name="Sanchez-Ramirez S."/>
            <person name="Szollosi G.J."/>
            <person name="Szarkandi J.G."/>
            <person name="Papp V."/>
            <person name="Albert L."/>
            <person name="Andreopoulos W."/>
            <person name="Angelini C."/>
            <person name="Antonin V."/>
            <person name="Barry K.W."/>
            <person name="Bougher N.L."/>
            <person name="Buchanan P."/>
            <person name="Buyck B."/>
            <person name="Bense V."/>
            <person name="Catcheside P."/>
            <person name="Chovatia M."/>
            <person name="Cooper J."/>
            <person name="Damon W."/>
            <person name="Desjardin D."/>
            <person name="Finy P."/>
            <person name="Geml J."/>
            <person name="Haridas S."/>
            <person name="Hughes K."/>
            <person name="Justo A."/>
            <person name="Karasinski D."/>
            <person name="Kautmanova I."/>
            <person name="Kiss B."/>
            <person name="Kocsube S."/>
            <person name="Kotiranta H."/>
            <person name="LaButti K.M."/>
            <person name="Lechner B.E."/>
            <person name="Liimatainen K."/>
            <person name="Lipzen A."/>
            <person name="Lukacs Z."/>
            <person name="Mihaltcheva S."/>
            <person name="Morgado L.N."/>
            <person name="Niskanen T."/>
            <person name="Noordeloos M.E."/>
            <person name="Ohm R.A."/>
            <person name="Ortiz-Santana B."/>
            <person name="Ovrebo C."/>
            <person name="Racz N."/>
            <person name="Riley R."/>
            <person name="Savchenko A."/>
            <person name="Shiryaev A."/>
            <person name="Soop K."/>
            <person name="Spirin V."/>
            <person name="Szebenyi C."/>
            <person name="Tomsovsky M."/>
            <person name="Tulloss R.E."/>
            <person name="Uehling J."/>
            <person name="Grigoriev I.V."/>
            <person name="Vagvolgyi C."/>
            <person name="Papp T."/>
            <person name="Martin F.M."/>
            <person name="Miettinen O."/>
            <person name="Hibbett D.S."/>
            <person name="Nagy L.G."/>
        </authorList>
    </citation>
    <scope>NUCLEOTIDE SEQUENCE [LARGE SCALE GENOMIC DNA]</scope>
    <source>
        <strain evidence="1 2">NL-1719</strain>
    </source>
</reference>
<evidence type="ECO:0000313" key="2">
    <source>
        <dbReference type="Proteomes" id="UP000308600"/>
    </source>
</evidence>
<organism evidence="1 2">
    <name type="scientific">Pluteus cervinus</name>
    <dbReference type="NCBI Taxonomy" id="181527"/>
    <lineage>
        <taxon>Eukaryota</taxon>
        <taxon>Fungi</taxon>
        <taxon>Dikarya</taxon>
        <taxon>Basidiomycota</taxon>
        <taxon>Agaricomycotina</taxon>
        <taxon>Agaricomycetes</taxon>
        <taxon>Agaricomycetidae</taxon>
        <taxon>Agaricales</taxon>
        <taxon>Pluteineae</taxon>
        <taxon>Pluteaceae</taxon>
        <taxon>Pluteus</taxon>
    </lineage>
</organism>
<keyword evidence="2" id="KW-1185">Reference proteome</keyword>
<sequence>MPPKRKKKQPVESTGDQGTTEVPPAPKKQKKAAPRAATQKKAAPRAATKKNTKKLTLKLPTTLEIATDQPSEGLSLPHMALDTDQMLGVDGIDISTDPNVLTLPDDNESTVQTTSKVPARSEVDLPPVDAIMEDFDFDESLSEFGEDSAISKPPRKKARQPGAGSQSTQSDNAEVEDVQVMLDIPRVAGNGTQRKSIKSTMPFNEVIGIIHETIGCTTVKVKPNLCYKLGSAPQKSNSISLSTSDDWNGLLLELLPAQKKKKVTIPVSILLEES</sequence>